<evidence type="ECO:0000259" key="7">
    <source>
        <dbReference type="Pfam" id="PF08491"/>
    </source>
</evidence>
<comment type="caution">
    <text evidence="8">The sequence shown here is derived from an EMBL/GenBank/DDBJ whole genome shotgun (WGS) entry which is preliminary data.</text>
</comment>
<accession>A0A445KVQ4</accession>
<comment type="similarity">
    <text evidence="6">Belongs to the squalene monooxygenase family.</text>
</comment>
<evidence type="ECO:0000256" key="1">
    <source>
        <dbReference type="ARBA" id="ARBA00001974"/>
    </source>
</evidence>
<evidence type="ECO:0000256" key="2">
    <source>
        <dbReference type="ARBA" id="ARBA00022630"/>
    </source>
</evidence>
<dbReference type="InterPro" id="IPR013698">
    <property type="entry name" value="Squalene_epoxidase"/>
</dbReference>
<feature type="domain" description="Squalene epoxidase" evidence="7">
    <location>
        <begin position="56"/>
        <end position="176"/>
    </location>
</feature>
<dbReference type="GO" id="GO:0016126">
    <property type="term" value="P:sterol biosynthetic process"/>
    <property type="evidence" value="ECO:0007669"/>
    <property type="project" value="UniProtKB-UniRule"/>
</dbReference>
<dbReference type="EC" id="1.14.14.17" evidence="6"/>
<dbReference type="GO" id="GO:0016020">
    <property type="term" value="C:membrane"/>
    <property type="evidence" value="ECO:0007669"/>
    <property type="project" value="UniProtKB-SubCell"/>
</dbReference>
<dbReference type="PANTHER" id="PTHR10835">
    <property type="entry name" value="SQUALENE MONOOXYGENASE"/>
    <property type="match status" value="1"/>
</dbReference>
<gene>
    <name evidence="8" type="ORF">D0Y65_008794</name>
</gene>
<dbReference type="UniPathway" id="UPA00767">
    <property type="reaction ID" value="UER00752"/>
</dbReference>
<proteinExistence type="inferred from homology"/>
<comment type="subcellular location">
    <subcellularLocation>
        <location evidence="6">Membrane</location>
        <topology evidence="6">Multi-pass membrane protein</topology>
    </subcellularLocation>
</comment>
<evidence type="ECO:0000256" key="3">
    <source>
        <dbReference type="ARBA" id="ARBA00022827"/>
    </source>
</evidence>
<name>A0A445KVQ4_GLYSO</name>
<keyword evidence="9" id="KW-1185">Reference proteome</keyword>
<sequence>MVENRFRWFGHVERRPVDSVVRRVDQMERRQTIRGRGRPKKTIREVIKKDLKINGLDKSMVDVPSRFVGLVLENCPCANHRHLILGDPSPVVFYPISSSEVRCLVDVPGQKVPSISNGEMAKYLKTVIAPQIPLELHDAFIAAVDKGNIRTMRNRSKPAASYPTPGAQLMGDAFNMGWNDRGII</sequence>
<keyword evidence="2 6" id="KW-0285">Flavoprotein</keyword>
<dbReference type="GO" id="GO:0004506">
    <property type="term" value="F:squalene monooxygenase activity"/>
    <property type="evidence" value="ECO:0007669"/>
    <property type="project" value="UniProtKB-UniRule"/>
</dbReference>
<keyword evidence="3 6" id="KW-0274">FAD</keyword>
<dbReference type="GO" id="GO:0005783">
    <property type="term" value="C:endoplasmic reticulum"/>
    <property type="evidence" value="ECO:0007669"/>
    <property type="project" value="TreeGrafter"/>
</dbReference>
<comment type="cofactor">
    <cofactor evidence="1 6">
        <name>FAD</name>
        <dbReference type="ChEBI" id="CHEBI:57692"/>
    </cofactor>
</comment>
<evidence type="ECO:0000313" key="9">
    <source>
        <dbReference type="Proteomes" id="UP000289340"/>
    </source>
</evidence>
<evidence type="ECO:0000256" key="4">
    <source>
        <dbReference type="ARBA" id="ARBA00023002"/>
    </source>
</evidence>
<evidence type="ECO:0000256" key="5">
    <source>
        <dbReference type="ARBA" id="ARBA00023136"/>
    </source>
</evidence>
<dbReference type="EMBL" id="QZWG01000004">
    <property type="protein sequence ID" value="RZC15064.1"/>
    <property type="molecule type" value="Genomic_DNA"/>
</dbReference>
<organism evidence="8 9">
    <name type="scientific">Glycine soja</name>
    <name type="common">Wild soybean</name>
    <dbReference type="NCBI Taxonomy" id="3848"/>
    <lineage>
        <taxon>Eukaryota</taxon>
        <taxon>Viridiplantae</taxon>
        <taxon>Streptophyta</taxon>
        <taxon>Embryophyta</taxon>
        <taxon>Tracheophyta</taxon>
        <taxon>Spermatophyta</taxon>
        <taxon>Magnoliopsida</taxon>
        <taxon>eudicotyledons</taxon>
        <taxon>Gunneridae</taxon>
        <taxon>Pentapetalae</taxon>
        <taxon>rosids</taxon>
        <taxon>fabids</taxon>
        <taxon>Fabales</taxon>
        <taxon>Fabaceae</taxon>
        <taxon>Papilionoideae</taxon>
        <taxon>50 kb inversion clade</taxon>
        <taxon>NPAAA clade</taxon>
        <taxon>indigoferoid/millettioid clade</taxon>
        <taxon>Phaseoleae</taxon>
        <taxon>Glycine</taxon>
        <taxon>Glycine subgen. Soja</taxon>
    </lineage>
</organism>
<keyword evidence="4 6" id="KW-0560">Oxidoreductase</keyword>
<dbReference type="AlphaFoldDB" id="A0A445KVQ4"/>
<comment type="function">
    <text evidence="6">Catalyzes the stereospecific oxidation of squalene to (S)-2,3-epoxysqualene, and is considered to be a rate-limiting enzyme in steroid biosynthesis.</text>
</comment>
<dbReference type="InterPro" id="IPR040125">
    <property type="entry name" value="Squalene_monox"/>
</dbReference>
<reference evidence="8 9" key="1">
    <citation type="submission" date="2018-09" db="EMBL/GenBank/DDBJ databases">
        <title>A high-quality reference genome of wild soybean provides a powerful tool to mine soybean genomes.</title>
        <authorList>
            <person name="Xie M."/>
            <person name="Chung C.Y.L."/>
            <person name="Li M.-W."/>
            <person name="Wong F.-L."/>
            <person name="Chan T.-F."/>
            <person name="Lam H.-M."/>
        </authorList>
    </citation>
    <scope>NUCLEOTIDE SEQUENCE [LARGE SCALE GENOMIC DNA]</scope>
    <source>
        <strain evidence="9">cv. W05</strain>
        <tissue evidence="8">Hypocotyl of etiolated seedlings</tissue>
    </source>
</reference>
<evidence type="ECO:0000256" key="6">
    <source>
        <dbReference type="RuleBase" id="RU367121"/>
    </source>
</evidence>
<keyword evidence="5" id="KW-0472">Membrane</keyword>
<protein>
    <recommendedName>
        <fullName evidence="6">Squalene monooxygenase</fullName>
        <ecNumber evidence="6">1.14.14.17</ecNumber>
    </recommendedName>
</protein>
<dbReference type="GO" id="GO:0050660">
    <property type="term" value="F:flavin adenine dinucleotide binding"/>
    <property type="evidence" value="ECO:0007669"/>
    <property type="project" value="UniProtKB-UniRule"/>
</dbReference>
<evidence type="ECO:0000313" key="8">
    <source>
        <dbReference type="EMBL" id="RZC15064.1"/>
    </source>
</evidence>
<dbReference type="PANTHER" id="PTHR10835:SF10">
    <property type="entry name" value="SQUALENE MONOOXYGENASE"/>
    <property type="match status" value="1"/>
</dbReference>
<dbReference type="Proteomes" id="UP000289340">
    <property type="component" value="Chromosome 4"/>
</dbReference>
<comment type="catalytic activity">
    <reaction evidence="6">
        <text>squalene + reduced [NADPH--hemoprotein reductase] + O2 = (S)-2,3-epoxysqualene + oxidized [NADPH--hemoprotein reductase] + H2O + H(+)</text>
        <dbReference type="Rhea" id="RHEA:25282"/>
        <dbReference type="Rhea" id="RHEA-COMP:11964"/>
        <dbReference type="Rhea" id="RHEA-COMP:11965"/>
        <dbReference type="ChEBI" id="CHEBI:15377"/>
        <dbReference type="ChEBI" id="CHEBI:15378"/>
        <dbReference type="ChEBI" id="CHEBI:15379"/>
        <dbReference type="ChEBI" id="CHEBI:15440"/>
        <dbReference type="ChEBI" id="CHEBI:15441"/>
        <dbReference type="ChEBI" id="CHEBI:57618"/>
        <dbReference type="ChEBI" id="CHEBI:58210"/>
        <dbReference type="EC" id="1.14.14.17"/>
    </reaction>
</comment>
<dbReference type="Pfam" id="PF08491">
    <property type="entry name" value="SE"/>
    <property type="match status" value="1"/>
</dbReference>